<feature type="binding site" evidence="7">
    <location>
        <position position="214"/>
    </location>
    <ligand>
        <name>FMN</name>
        <dbReference type="ChEBI" id="CHEBI:58210"/>
    </ligand>
</feature>
<name>A0A842FEC6_9LIST</name>
<keyword evidence="3 7" id="KW-0285">Flavoprotein</keyword>
<evidence type="ECO:0000256" key="5">
    <source>
        <dbReference type="ARBA" id="ARBA00022857"/>
    </source>
</evidence>
<sequence>MSKLFSTYKTKNLTLKNRVAMSPMCMYSVETDDGVANDFHLAHYVSRAAGQVGLIVLEATAVQAVGRISHGDLGLWEEAQIPALKRIVDGVHYHGAAVGIQLAHAGRKAVLDVDPVAPSAVPFDDDSKKPHELTATEIEEVVADFQKAAIRAKEAGFDVIEVHAAHGYLLHEFLSPISNLRDDEYGGPAGNRYRVVSDVIKAIREVWDGPLFVRVSASDFAHGGLTVDDYIPFAKWMKADGADLLDVSSGGLVNVAPKVYPGYQVPFAEKIRMGAGIATGAVGLITTGVQAEEILQNDRADLIFLGRELLRDPYWARTAAKDVRDSVEAPKQYERGW</sequence>
<comment type="subunit">
    <text evidence="7">Homotetramer.</text>
</comment>
<keyword evidence="6 7" id="KW-0560">Oxidoreductase</keyword>
<dbReference type="EC" id="1.6.99.1" evidence="7"/>
<dbReference type="Pfam" id="PF00724">
    <property type="entry name" value="Oxidored_FMN"/>
    <property type="match status" value="1"/>
</dbReference>
<dbReference type="GO" id="GO:0003959">
    <property type="term" value="F:NADPH dehydrogenase activity"/>
    <property type="evidence" value="ECO:0007669"/>
    <property type="project" value="UniProtKB-UniRule"/>
</dbReference>
<evidence type="ECO:0000256" key="7">
    <source>
        <dbReference type="HAMAP-Rule" id="MF_01614"/>
    </source>
</evidence>
<feature type="domain" description="NADH:flavin oxidoreductase/NADH oxidase N-terminal" evidence="8">
    <location>
        <begin position="3"/>
        <end position="324"/>
    </location>
</feature>
<dbReference type="InterPro" id="IPR044152">
    <property type="entry name" value="YqjM-like"/>
</dbReference>
<comment type="catalytic activity">
    <reaction evidence="7">
        <text>A + NADPH + H(+) = AH2 + NADP(+)</text>
        <dbReference type="Rhea" id="RHEA:13149"/>
        <dbReference type="ChEBI" id="CHEBI:13193"/>
        <dbReference type="ChEBI" id="CHEBI:15378"/>
        <dbReference type="ChEBI" id="CHEBI:17499"/>
        <dbReference type="ChEBI" id="CHEBI:57783"/>
        <dbReference type="ChEBI" id="CHEBI:58349"/>
        <dbReference type="EC" id="1.6.99.1"/>
    </reaction>
</comment>
<evidence type="ECO:0000313" key="10">
    <source>
        <dbReference type="Proteomes" id="UP000553016"/>
    </source>
</evidence>
<keyword evidence="4 7" id="KW-0288">FMN</keyword>
<dbReference type="InterPro" id="IPR001155">
    <property type="entry name" value="OxRdtase_FMN_N"/>
</dbReference>
<dbReference type="Gene3D" id="3.20.20.70">
    <property type="entry name" value="Aldolase class I"/>
    <property type="match status" value="1"/>
</dbReference>
<dbReference type="GO" id="GO:0009636">
    <property type="term" value="P:response to toxic substance"/>
    <property type="evidence" value="ECO:0007669"/>
    <property type="project" value="UniProtKB-KW"/>
</dbReference>
<comment type="function">
    <text evidence="7">Catalyzes the reduction of the double bond of an array of alpha,beta-unsaturated aldehydes and ketones. It also reduces the nitro group of nitroester and nitroaromatic compounds. It could have a role in detoxification processes.</text>
</comment>
<evidence type="ECO:0000259" key="8">
    <source>
        <dbReference type="Pfam" id="PF00724"/>
    </source>
</evidence>
<dbReference type="EMBL" id="JAARZA010000005">
    <property type="protein sequence ID" value="MBC2241386.1"/>
    <property type="molecule type" value="Genomic_DNA"/>
</dbReference>
<dbReference type="PANTHER" id="PTHR43303">
    <property type="entry name" value="NADPH DEHYDROGENASE C23G7.10C-RELATED"/>
    <property type="match status" value="1"/>
</dbReference>
<comment type="cofactor">
    <cofactor evidence="1 7">
        <name>FMN</name>
        <dbReference type="ChEBI" id="CHEBI:58210"/>
    </cofactor>
</comment>
<evidence type="ECO:0000256" key="1">
    <source>
        <dbReference type="ARBA" id="ARBA00001917"/>
    </source>
</evidence>
<feature type="binding site" evidence="7">
    <location>
        <position position="101"/>
    </location>
    <ligand>
        <name>FMN</name>
        <dbReference type="ChEBI" id="CHEBI:58210"/>
    </ligand>
</feature>
<evidence type="ECO:0000256" key="3">
    <source>
        <dbReference type="ARBA" id="ARBA00022630"/>
    </source>
</evidence>
<evidence type="ECO:0000313" key="9">
    <source>
        <dbReference type="EMBL" id="MBC2241386.1"/>
    </source>
</evidence>
<dbReference type="CDD" id="cd02932">
    <property type="entry name" value="OYE_YqiM_FMN"/>
    <property type="match status" value="1"/>
</dbReference>
<dbReference type="InterPro" id="IPR013785">
    <property type="entry name" value="Aldolase_TIM"/>
</dbReference>
<comment type="caution">
    <text evidence="9">The sequence shown here is derived from an EMBL/GenBank/DDBJ whole genome shotgun (WGS) entry which is preliminary data.</text>
</comment>
<evidence type="ECO:0000256" key="2">
    <source>
        <dbReference type="ARBA" id="ARBA00022575"/>
    </source>
</evidence>
<dbReference type="RefSeq" id="WP_185541405.1">
    <property type="nucleotide sequence ID" value="NZ_JAARZA010000005.1"/>
</dbReference>
<organism evidence="9 10">
    <name type="scientific">Listeria booriae</name>
    <dbReference type="NCBI Taxonomy" id="1552123"/>
    <lineage>
        <taxon>Bacteria</taxon>
        <taxon>Bacillati</taxon>
        <taxon>Bacillota</taxon>
        <taxon>Bacilli</taxon>
        <taxon>Bacillales</taxon>
        <taxon>Listeriaceae</taxon>
        <taxon>Listeria</taxon>
    </lineage>
</organism>
<dbReference type="SUPFAM" id="SSF51395">
    <property type="entry name" value="FMN-linked oxidoreductases"/>
    <property type="match status" value="1"/>
</dbReference>
<feature type="binding site" evidence="7">
    <location>
        <begin position="163"/>
        <end position="166"/>
    </location>
    <ligand>
        <name>substrate</name>
    </ligand>
</feature>
<feature type="binding site" evidence="7">
    <location>
        <begin position="306"/>
        <end position="307"/>
    </location>
    <ligand>
        <name>FMN</name>
        <dbReference type="ChEBI" id="CHEBI:58210"/>
    </ligand>
</feature>
<comment type="similarity">
    <text evidence="7">Belongs to the NADH:flavin oxidoreductase/NADH oxidase family. NamA subfamily.</text>
</comment>
<protein>
    <recommendedName>
        <fullName evidence="7">NADPH dehydrogenase</fullName>
        <ecNumber evidence="7">1.6.99.1</ecNumber>
    </recommendedName>
</protein>
<dbReference type="NCBIfam" id="NF010047">
    <property type="entry name" value="PRK13523.1"/>
    <property type="match status" value="1"/>
</dbReference>
<keyword evidence="2 7" id="KW-0216">Detoxification</keyword>
<dbReference type="InterPro" id="IPR023663">
    <property type="entry name" value="NADPH_DH_bac"/>
</dbReference>
<proteinExistence type="inferred from homology"/>
<feature type="binding site" evidence="7">
    <location>
        <position position="27"/>
    </location>
    <ligand>
        <name>substrate</name>
    </ligand>
</feature>
<dbReference type="GO" id="GO:0010181">
    <property type="term" value="F:FMN binding"/>
    <property type="evidence" value="ECO:0007669"/>
    <property type="project" value="UniProtKB-UniRule"/>
</dbReference>
<dbReference type="PANTHER" id="PTHR43303:SF4">
    <property type="entry name" value="NADPH DEHYDROGENASE C23G7.10C-RELATED"/>
    <property type="match status" value="1"/>
</dbReference>
<dbReference type="AlphaFoldDB" id="A0A842FEC6"/>
<dbReference type="GO" id="GO:0050661">
    <property type="term" value="F:NADP binding"/>
    <property type="evidence" value="ECO:0007669"/>
    <property type="project" value="UniProtKB-UniRule"/>
</dbReference>
<evidence type="ECO:0000256" key="6">
    <source>
        <dbReference type="ARBA" id="ARBA00023002"/>
    </source>
</evidence>
<accession>A0A842FEC6</accession>
<reference evidence="9 10" key="1">
    <citation type="submission" date="2020-03" db="EMBL/GenBank/DDBJ databases">
        <title>Soil Listeria distribution.</title>
        <authorList>
            <person name="Liao J."/>
            <person name="Wiedmann M."/>
        </authorList>
    </citation>
    <scope>NUCLEOTIDE SEQUENCE [LARGE SCALE GENOMIC DNA]</scope>
    <source>
        <strain evidence="9 10">FSL L7-0149</strain>
    </source>
</reference>
<dbReference type="Proteomes" id="UP000553016">
    <property type="component" value="Unassembled WGS sequence"/>
</dbReference>
<feature type="binding site" evidence="7">
    <location>
        <begin position="22"/>
        <end position="25"/>
    </location>
    <ligand>
        <name>FMN</name>
        <dbReference type="ChEBI" id="CHEBI:58210"/>
    </ligand>
</feature>
<gene>
    <name evidence="7 9" type="primary">namA</name>
    <name evidence="9" type="ORF">HCB35_12985</name>
</gene>
<feature type="binding site" evidence="7">
    <location>
        <position position="59"/>
    </location>
    <ligand>
        <name>FMN</name>
        <dbReference type="ChEBI" id="CHEBI:58210"/>
    </ligand>
</feature>
<dbReference type="HAMAP" id="MF_01614">
    <property type="entry name" value="NamA"/>
    <property type="match status" value="1"/>
</dbReference>
<evidence type="ECO:0000256" key="4">
    <source>
        <dbReference type="ARBA" id="ARBA00022643"/>
    </source>
</evidence>
<keyword evidence="5 7" id="KW-0521">NADP</keyword>